<evidence type="ECO:0000259" key="1">
    <source>
        <dbReference type="PROSITE" id="PS51819"/>
    </source>
</evidence>
<dbReference type="InterPro" id="IPR004360">
    <property type="entry name" value="Glyas_Fos-R_dOase_dom"/>
</dbReference>
<feature type="domain" description="VOC" evidence="1">
    <location>
        <begin position="2"/>
        <end position="113"/>
    </location>
</feature>
<keyword evidence="3" id="KW-1185">Reference proteome</keyword>
<protein>
    <submittedName>
        <fullName evidence="2">VOC family protein</fullName>
    </submittedName>
</protein>
<evidence type="ECO:0000313" key="2">
    <source>
        <dbReference type="EMBL" id="MBV7380455.1"/>
    </source>
</evidence>
<dbReference type="EMBL" id="JAHUZE010000004">
    <property type="protein sequence ID" value="MBV7380455.1"/>
    <property type="molecule type" value="Genomic_DNA"/>
</dbReference>
<accession>A0ABS6T5F5</accession>
<comment type="caution">
    <text evidence="2">The sequence shown here is derived from an EMBL/GenBank/DDBJ whole genome shotgun (WGS) entry which is preliminary data.</text>
</comment>
<evidence type="ECO:0000313" key="3">
    <source>
        <dbReference type="Proteomes" id="UP000756530"/>
    </source>
</evidence>
<gene>
    <name evidence="2" type="ORF">KJP28_16135</name>
</gene>
<dbReference type="InterPro" id="IPR037523">
    <property type="entry name" value="VOC_core"/>
</dbReference>
<dbReference type="Proteomes" id="UP000756530">
    <property type="component" value="Unassembled WGS sequence"/>
</dbReference>
<sequence length="114" mass="12891">MHLSQTVPALPVPDVENAQAYYRDSLGFDIAWHSVKGKLGAVSKGELVIFFREVDGPVEPHELWVFSTDVDEAARHFEDLGADIVDPLADRPWGLRQFTIRDENGHLFHIHCDL</sequence>
<proteinExistence type="predicted"/>
<reference evidence="2 3" key="1">
    <citation type="submission" date="2021-05" db="EMBL/GenBank/DDBJ databases">
        <title>Culturable bacteria isolated from Daya Bay.</title>
        <authorList>
            <person name="Zheng W."/>
            <person name="Yu S."/>
            <person name="Huang Y."/>
        </authorList>
    </citation>
    <scope>NUCLEOTIDE SEQUENCE [LARGE SCALE GENOMIC DNA]</scope>
    <source>
        <strain evidence="2 3">DP4N28-5</strain>
    </source>
</reference>
<name>A0ABS6T5F5_9RHOB</name>
<dbReference type="RefSeq" id="WP_218393662.1">
    <property type="nucleotide sequence ID" value="NZ_JAHUZE010000004.1"/>
</dbReference>
<dbReference type="PROSITE" id="PS51819">
    <property type="entry name" value="VOC"/>
    <property type="match status" value="1"/>
</dbReference>
<dbReference type="Pfam" id="PF00903">
    <property type="entry name" value="Glyoxalase"/>
    <property type="match status" value="1"/>
</dbReference>
<organism evidence="2 3">
    <name type="scientific">Maritimibacter dapengensis</name>
    <dbReference type="NCBI Taxonomy" id="2836868"/>
    <lineage>
        <taxon>Bacteria</taxon>
        <taxon>Pseudomonadati</taxon>
        <taxon>Pseudomonadota</taxon>
        <taxon>Alphaproteobacteria</taxon>
        <taxon>Rhodobacterales</taxon>
        <taxon>Roseobacteraceae</taxon>
        <taxon>Maritimibacter</taxon>
    </lineage>
</organism>